<dbReference type="EMBL" id="QEFC01001793">
    <property type="protein sequence ID" value="KAE9455833.1"/>
    <property type="molecule type" value="Genomic_DNA"/>
</dbReference>
<feature type="region of interest" description="Disordered" evidence="1">
    <location>
        <begin position="428"/>
        <end position="449"/>
    </location>
</feature>
<evidence type="ECO:0000259" key="2">
    <source>
        <dbReference type="Pfam" id="PF10536"/>
    </source>
</evidence>
<reference evidence="3 4" key="1">
    <citation type="journal article" date="2019" name="Genome Biol. Evol.">
        <title>The Rhododendron genome and chromosomal organization provide insight into shared whole-genome duplications across the heath family (Ericaceae).</title>
        <authorList>
            <person name="Soza V.L."/>
            <person name="Lindsley D."/>
            <person name="Waalkes A."/>
            <person name="Ramage E."/>
            <person name="Patwardhan R.P."/>
            <person name="Burton J.N."/>
            <person name="Adey A."/>
            <person name="Kumar A."/>
            <person name="Qiu R."/>
            <person name="Shendure J."/>
            <person name="Hall B."/>
        </authorList>
    </citation>
    <scope>NUCLEOTIDE SEQUENCE [LARGE SCALE GENOMIC DNA]</scope>
    <source>
        <strain evidence="3">RSF 1966-606</strain>
    </source>
</reference>
<dbReference type="InterPro" id="IPR019557">
    <property type="entry name" value="AminoTfrase-like_pln_mobile"/>
</dbReference>
<gene>
    <name evidence="3" type="ORF">C3L33_12261</name>
</gene>
<dbReference type="Pfam" id="PF10536">
    <property type="entry name" value="PMD"/>
    <property type="match status" value="1"/>
</dbReference>
<evidence type="ECO:0000313" key="3">
    <source>
        <dbReference type="EMBL" id="KAE9455833.1"/>
    </source>
</evidence>
<accession>A0A6A4L8S9</accession>
<keyword evidence="4" id="KW-1185">Reference proteome</keyword>
<dbReference type="InterPro" id="IPR044824">
    <property type="entry name" value="MAIN-like"/>
</dbReference>
<evidence type="ECO:0000313" key="4">
    <source>
        <dbReference type="Proteomes" id="UP000428333"/>
    </source>
</evidence>
<dbReference type="Proteomes" id="UP000428333">
    <property type="component" value="Linkage Group LG07"/>
</dbReference>
<feature type="non-terminal residue" evidence="3">
    <location>
        <position position="1"/>
    </location>
</feature>
<proteinExistence type="predicted"/>
<feature type="region of interest" description="Disordered" evidence="1">
    <location>
        <begin position="348"/>
        <end position="404"/>
    </location>
</feature>
<organism evidence="3 4">
    <name type="scientific">Rhododendron williamsianum</name>
    <dbReference type="NCBI Taxonomy" id="262921"/>
    <lineage>
        <taxon>Eukaryota</taxon>
        <taxon>Viridiplantae</taxon>
        <taxon>Streptophyta</taxon>
        <taxon>Embryophyta</taxon>
        <taxon>Tracheophyta</taxon>
        <taxon>Spermatophyta</taxon>
        <taxon>Magnoliopsida</taxon>
        <taxon>eudicotyledons</taxon>
        <taxon>Gunneridae</taxon>
        <taxon>Pentapetalae</taxon>
        <taxon>asterids</taxon>
        <taxon>Ericales</taxon>
        <taxon>Ericaceae</taxon>
        <taxon>Ericoideae</taxon>
        <taxon>Rhodoreae</taxon>
        <taxon>Rhododendron</taxon>
    </lineage>
</organism>
<feature type="domain" description="Aminotransferase-like plant mobile" evidence="2">
    <location>
        <begin position="4"/>
        <end position="179"/>
    </location>
</feature>
<dbReference type="AlphaFoldDB" id="A0A6A4L8S9"/>
<sequence>MTFIDTHSFAWAWGESGLSLEDAFILTRLPLHGANILDLATLSREDLEDVESLKRLHKQAPNGPIFTAQGIRKAAAANAKKTSLGSWLRYFYKDFQPARTVAPGAARDFVSGPEYRQRLYMAGFLSFFLSYYVLPDYPTDGVSPAVFPLAVLLARGQTVALTPLFLGSLYRRLDLVQADYARSLGSNASWYEACDVETNFTPWPYNITSPGVMGVDLCLLPAASSLSAASGGDSVARIVVNSVPIALQGWLPSLNIEAAGVVVYRPDRFSRQLSFDQGVPGPAPPMPSFAESQLRFMATQLTPILVQLGDLPIPARDRVTGYTPEFRLFWRRNLDSFLTFVRGEFLTRPPLPPQAASRRTSARVTRGRMQPPSSTEPSQPSSSQAPAARESHRPKRLRTGERDASTFVAFEPEAVVAAEAAERIAGGEAEVDASAEAGADLPATRSKRRRRLDSKLRLSEYHLRCLSL</sequence>
<dbReference type="OrthoDB" id="1572276at2759"/>
<comment type="caution">
    <text evidence="3">The sequence shown here is derived from an EMBL/GenBank/DDBJ whole genome shotgun (WGS) entry which is preliminary data.</text>
</comment>
<protein>
    <recommendedName>
        <fullName evidence="2">Aminotransferase-like plant mobile domain-containing protein</fullName>
    </recommendedName>
</protein>
<feature type="compositionally biased region" description="Low complexity" evidence="1">
    <location>
        <begin position="355"/>
        <end position="388"/>
    </location>
</feature>
<dbReference type="GO" id="GO:0010073">
    <property type="term" value="P:meristem maintenance"/>
    <property type="evidence" value="ECO:0007669"/>
    <property type="project" value="InterPro"/>
</dbReference>
<dbReference type="PANTHER" id="PTHR46033:SF80">
    <property type="entry name" value="PROTEIN MAIN-LIKE 2-LIKE"/>
    <property type="match status" value="1"/>
</dbReference>
<dbReference type="PANTHER" id="PTHR46033">
    <property type="entry name" value="PROTEIN MAIN-LIKE 2"/>
    <property type="match status" value="1"/>
</dbReference>
<name>A0A6A4L8S9_9ERIC</name>
<evidence type="ECO:0000256" key="1">
    <source>
        <dbReference type="SAM" id="MobiDB-lite"/>
    </source>
</evidence>